<organism evidence="3 4">
    <name type="scientific">Candidatus Woesebacteria bacterium RIFCSPLOWO2_01_FULL_44_14</name>
    <dbReference type="NCBI Taxonomy" id="1802525"/>
    <lineage>
        <taxon>Bacteria</taxon>
        <taxon>Candidatus Woeseibacteriota</taxon>
    </lineage>
</organism>
<dbReference type="Pfam" id="PF08241">
    <property type="entry name" value="Methyltransf_11"/>
    <property type="match status" value="1"/>
</dbReference>
<keyword evidence="1" id="KW-0808">Transferase</keyword>
<dbReference type="InterPro" id="IPR013216">
    <property type="entry name" value="Methyltransf_11"/>
</dbReference>
<dbReference type="InterPro" id="IPR050447">
    <property type="entry name" value="Erg6_SMT_methyltransf"/>
</dbReference>
<feature type="domain" description="Methyltransferase type 11" evidence="2">
    <location>
        <begin position="68"/>
        <end position="165"/>
    </location>
</feature>
<proteinExistence type="predicted"/>
<dbReference type="Proteomes" id="UP000178429">
    <property type="component" value="Unassembled WGS sequence"/>
</dbReference>
<sequence>MAEVDHPQFSEYRQSVKEYYNRMNRLILDNIGYSYQAATLIHYKEDPYRETNEFVAKKMGIKSGSCLLDAGCGTCGPAIDIVNFTETTRISAVTLSLEQAKIGHRLVQEKGLSDHIQVYVCDFHELPFPDNTFDGIYFLESSGYSYSLERLYSEVYRVLRPGGFVYDKGVFKHNRELTEIEAEALAIFDRIYVFKTQTMEHHVSALMQQRFRVEFANDMSHVFNQSLITKAKIQHDENGQPIIADGKPLRTEFGKYHVNRLGRHVPVYFGDIKAVKSPVV</sequence>
<gene>
    <name evidence="3" type="ORF">A2975_05590</name>
</gene>
<accession>A0A1F8BXG9</accession>
<dbReference type="Gene3D" id="3.40.50.150">
    <property type="entry name" value="Vaccinia Virus protein VP39"/>
    <property type="match status" value="1"/>
</dbReference>
<dbReference type="PANTHER" id="PTHR44068:SF11">
    <property type="entry name" value="GERANYL DIPHOSPHATE 2-C-METHYLTRANSFERASE"/>
    <property type="match status" value="1"/>
</dbReference>
<evidence type="ECO:0000256" key="1">
    <source>
        <dbReference type="ARBA" id="ARBA00022679"/>
    </source>
</evidence>
<comment type="caution">
    <text evidence="3">The sequence shown here is derived from an EMBL/GenBank/DDBJ whole genome shotgun (WGS) entry which is preliminary data.</text>
</comment>
<reference evidence="3 4" key="1">
    <citation type="journal article" date="2016" name="Nat. Commun.">
        <title>Thousands of microbial genomes shed light on interconnected biogeochemical processes in an aquifer system.</title>
        <authorList>
            <person name="Anantharaman K."/>
            <person name="Brown C.T."/>
            <person name="Hug L.A."/>
            <person name="Sharon I."/>
            <person name="Castelle C.J."/>
            <person name="Probst A.J."/>
            <person name="Thomas B.C."/>
            <person name="Singh A."/>
            <person name="Wilkins M.J."/>
            <person name="Karaoz U."/>
            <person name="Brodie E.L."/>
            <person name="Williams K.H."/>
            <person name="Hubbard S.S."/>
            <person name="Banfield J.F."/>
        </authorList>
    </citation>
    <scope>NUCLEOTIDE SEQUENCE [LARGE SCALE GENOMIC DNA]</scope>
</reference>
<dbReference type="InterPro" id="IPR029063">
    <property type="entry name" value="SAM-dependent_MTases_sf"/>
</dbReference>
<dbReference type="AlphaFoldDB" id="A0A1F8BXG9"/>
<protein>
    <recommendedName>
        <fullName evidence="2">Methyltransferase type 11 domain-containing protein</fullName>
    </recommendedName>
</protein>
<name>A0A1F8BXG9_9BACT</name>
<dbReference type="EMBL" id="MGHL01000019">
    <property type="protein sequence ID" value="OGM68742.1"/>
    <property type="molecule type" value="Genomic_DNA"/>
</dbReference>
<evidence type="ECO:0000313" key="3">
    <source>
        <dbReference type="EMBL" id="OGM68742.1"/>
    </source>
</evidence>
<evidence type="ECO:0000259" key="2">
    <source>
        <dbReference type="Pfam" id="PF08241"/>
    </source>
</evidence>
<dbReference type="STRING" id="1802525.A2975_05590"/>
<dbReference type="SUPFAM" id="SSF53335">
    <property type="entry name" value="S-adenosyl-L-methionine-dependent methyltransferases"/>
    <property type="match status" value="1"/>
</dbReference>
<evidence type="ECO:0000313" key="4">
    <source>
        <dbReference type="Proteomes" id="UP000178429"/>
    </source>
</evidence>
<dbReference type="GO" id="GO:0008757">
    <property type="term" value="F:S-adenosylmethionine-dependent methyltransferase activity"/>
    <property type="evidence" value="ECO:0007669"/>
    <property type="project" value="InterPro"/>
</dbReference>
<dbReference type="CDD" id="cd02440">
    <property type="entry name" value="AdoMet_MTases"/>
    <property type="match status" value="1"/>
</dbReference>
<dbReference type="PANTHER" id="PTHR44068">
    <property type="entry name" value="ZGC:194242"/>
    <property type="match status" value="1"/>
</dbReference>